<dbReference type="EMBL" id="FOIZ01000002">
    <property type="protein sequence ID" value="SEW39586.1"/>
    <property type="molecule type" value="Genomic_DNA"/>
</dbReference>
<reference evidence="2 3" key="1">
    <citation type="submission" date="2016-10" db="EMBL/GenBank/DDBJ databases">
        <authorList>
            <person name="de Groot N.N."/>
        </authorList>
    </citation>
    <scope>NUCLEOTIDE SEQUENCE [LARGE SCALE GENOMIC DNA]</scope>
    <source>
        <strain evidence="2 3">DSM 17925</strain>
    </source>
</reference>
<accession>A0A1I0RFH2</accession>
<dbReference type="STRING" id="364200.SAMN04488515_2613"/>
<protein>
    <submittedName>
        <fullName evidence="2">Uncharacterized protein</fullName>
    </submittedName>
</protein>
<evidence type="ECO:0000313" key="3">
    <source>
        <dbReference type="Proteomes" id="UP000199167"/>
    </source>
</evidence>
<dbReference type="Proteomes" id="UP000199167">
    <property type="component" value="Unassembled WGS sequence"/>
</dbReference>
<dbReference type="AlphaFoldDB" id="A0A1I0RFH2"/>
<evidence type="ECO:0000313" key="2">
    <source>
        <dbReference type="EMBL" id="SEW39586.1"/>
    </source>
</evidence>
<feature type="chain" id="PRO_5011531865" evidence="1">
    <location>
        <begin position="23"/>
        <end position="188"/>
    </location>
</feature>
<keyword evidence="1" id="KW-0732">Signal</keyword>
<gene>
    <name evidence="2" type="ORF">SAMN04488515_2613</name>
</gene>
<sequence>MQTLSFPAVFALLAVMAQPSVAADLNFCWVGGGGYTLTGTMKIPDSKMTKTLITEDDVAAFEIIGYLNGKRIGSWNIDARTADQTWHLRFDPVSMTFLTGGWFASTNSQGWNADGSVDNCGAPGFGFNSGSYAQDICLNGAYIRGSSIPPETPIFATTAKVMPDCNQTIPMGKRHKTNRMLDGESVLP</sequence>
<proteinExistence type="predicted"/>
<evidence type="ECO:0000256" key="1">
    <source>
        <dbReference type="SAM" id="SignalP"/>
    </source>
</evidence>
<organism evidence="2 3">
    <name type="scientific">Cognatiyoonia koreensis</name>
    <dbReference type="NCBI Taxonomy" id="364200"/>
    <lineage>
        <taxon>Bacteria</taxon>
        <taxon>Pseudomonadati</taxon>
        <taxon>Pseudomonadota</taxon>
        <taxon>Alphaproteobacteria</taxon>
        <taxon>Rhodobacterales</taxon>
        <taxon>Paracoccaceae</taxon>
        <taxon>Cognatiyoonia</taxon>
    </lineage>
</organism>
<keyword evidence="3" id="KW-1185">Reference proteome</keyword>
<feature type="signal peptide" evidence="1">
    <location>
        <begin position="1"/>
        <end position="22"/>
    </location>
</feature>
<name>A0A1I0RFH2_9RHOB</name>